<dbReference type="EMBL" id="JAPDRN010000142">
    <property type="protein sequence ID" value="KAJ9618379.1"/>
    <property type="molecule type" value="Genomic_DNA"/>
</dbReference>
<protein>
    <recommendedName>
        <fullName evidence="13">Cytochrome P450</fullName>
    </recommendedName>
</protein>
<dbReference type="PANTHER" id="PTHR24305:SF210">
    <property type="entry name" value="CYTOCHROME P450 MONOOXYGENASE ASQL-RELATED"/>
    <property type="match status" value="1"/>
</dbReference>
<keyword evidence="6 8" id="KW-0408">Iron</keyword>
<dbReference type="InterPro" id="IPR050121">
    <property type="entry name" value="Cytochrome_P450_monoxygenase"/>
</dbReference>
<evidence type="ECO:0000256" key="6">
    <source>
        <dbReference type="ARBA" id="ARBA00023004"/>
    </source>
</evidence>
<dbReference type="Gene3D" id="1.10.630.10">
    <property type="entry name" value="Cytochrome P450"/>
    <property type="match status" value="1"/>
</dbReference>
<keyword evidence="10" id="KW-0812">Transmembrane</keyword>
<gene>
    <name evidence="11" type="ORF">H2204_013053</name>
</gene>
<comment type="similarity">
    <text evidence="2 9">Belongs to the cytochrome P450 family.</text>
</comment>
<keyword evidence="10" id="KW-1133">Transmembrane helix</keyword>
<dbReference type="PRINTS" id="PR00463">
    <property type="entry name" value="EP450I"/>
</dbReference>
<name>A0AA39CQG2_9EURO</name>
<dbReference type="InterPro" id="IPR001128">
    <property type="entry name" value="Cyt_P450"/>
</dbReference>
<comment type="caution">
    <text evidence="11">The sequence shown here is derived from an EMBL/GenBank/DDBJ whole genome shotgun (WGS) entry which is preliminary data.</text>
</comment>
<feature type="binding site" description="axial binding residue" evidence="8">
    <location>
        <position position="457"/>
    </location>
    <ligand>
        <name>heme</name>
        <dbReference type="ChEBI" id="CHEBI:30413"/>
    </ligand>
    <ligandPart>
        <name>Fe</name>
        <dbReference type="ChEBI" id="CHEBI:18248"/>
    </ligandPart>
</feature>
<keyword evidence="12" id="KW-1185">Reference proteome</keyword>
<reference evidence="11" key="1">
    <citation type="submission" date="2022-10" db="EMBL/GenBank/DDBJ databases">
        <title>Culturing micro-colonial fungi from biological soil crusts in the Mojave desert and describing Neophaeococcomyces mojavensis, and introducing the new genera and species Taxawa tesnikishii.</title>
        <authorList>
            <person name="Kurbessoian T."/>
            <person name="Stajich J.E."/>
        </authorList>
    </citation>
    <scope>NUCLEOTIDE SEQUENCE</scope>
    <source>
        <strain evidence="11">TK_35</strain>
    </source>
</reference>
<evidence type="ECO:0000256" key="3">
    <source>
        <dbReference type="ARBA" id="ARBA00022617"/>
    </source>
</evidence>
<evidence type="ECO:0000256" key="7">
    <source>
        <dbReference type="ARBA" id="ARBA00023033"/>
    </source>
</evidence>
<dbReference type="PRINTS" id="PR00385">
    <property type="entry name" value="P450"/>
</dbReference>
<dbReference type="CDD" id="cd11058">
    <property type="entry name" value="CYP60B-like"/>
    <property type="match status" value="1"/>
</dbReference>
<evidence type="ECO:0000256" key="5">
    <source>
        <dbReference type="ARBA" id="ARBA00023002"/>
    </source>
</evidence>
<organism evidence="11 12">
    <name type="scientific">Knufia peltigerae</name>
    <dbReference type="NCBI Taxonomy" id="1002370"/>
    <lineage>
        <taxon>Eukaryota</taxon>
        <taxon>Fungi</taxon>
        <taxon>Dikarya</taxon>
        <taxon>Ascomycota</taxon>
        <taxon>Pezizomycotina</taxon>
        <taxon>Eurotiomycetes</taxon>
        <taxon>Chaetothyriomycetidae</taxon>
        <taxon>Chaetothyriales</taxon>
        <taxon>Trichomeriaceae</taxon>
        <taxon>Knufia</taxon>
    </lineage>
</organism>
<accession>A0AA39CQG2</accession>
<comment type="cofactor">
    <cofactor evidence="1 8">
        <name>heme</name>
        <dbReference type="ChEBI" id="CHEBI:30413"/>
    </cofactor>
</comment>
<keyword evidence="4 8" id="KW-0479">Metal-binding</keyword>
<dbReference type="PANTHER" id="PTHR24305">
    <property type="entry name" value="CYTOCHROME P450"/>
    <property type="match status" value="1"/>
</dbReference>
<keyword evidence="10" id="KW-0472">Membrane</keyword>
<evidence type="ECO:0000256" key="4">
    <source>
        <dbReference type="ARBA" id="ARBA00022723"/>
    </source>
</evidence>
<evidence type="ECO:0000313" key="12">
    <source>
        <dbReference type="Proteomes" id="UP001172681"/>
    </source>
</evidence>
<dbReference type="PROSITE" id="PS00086">
    <property type="entry name" value="CYTOCHROME_P450"/>
    <property type="match status" value="1"/>
</dbReference>
<dbReference type="GO" id="GO:0004497">
    <property type="term" value="F:monooxygenase activity"/>
    <property type="evidence" value="ECO:0007669"/>
    <property type="project" value="UniProtKB-KW"/>
</dbReference>
<keyword evidence="7 9" id="KW-0503">Monooxygenase</keyword>
<evidence type="ECO:0000256" key="9">
    <source>
        <dbReference type="RuleBase" id="RU000461"/>
    </source>
</evidence>
<keyword evidence="3 8" id="KW-0349">Heme</keyword>
<evidence type="ECO:0000256" key="8">
    <source>
        <dbReference type="PIRSR" id="PIRSR602401-1"/>
    </source>
</evidence>
<dbReference type="InterPro" id="IPR036396">
    <property type="entry name" value="Cyt_P450_sf"/>
</dbReference>
<evidence type="ECO:0000256" key="1">
    <source>
        <dbReference type="ARBA" id="ARBA00001971"/>
    </source>
</evidence>
<evidence type="ECO:0008006" key="13">
    <source>
        <dbReference type="Google" id="ProtNLM"/>
    </source>
</evidence>
<evidence type="ECO:0000313" key="11">
    <source>
        <dbReference type="EMBL" id="KAJ9618379.1"/>
    </source>
</evidence>
<feature type="transmembrane region" description="Helical" evidence="10">
    <location>
        <begin position="21"/>
        <end position="42"/>
    </location>
</feature>
<keyword evidence="5 9" id="KW-0560">Oxidoreductase</keyword>
<dbReference type="GO" id="GO:0016705">
    <property type="term" value="F:oxidoreductase activity, acting on paired donors, with incorporation or reduction of molecular oxygen"/>
    <property type="evidence" value="ECO:0007669"/>
    <property type="project" value="InterPro"/>
</dbReference>
<dbReference type="GO" id="GO:0020037">
    <property type="term" value="F:heme binding"/>
    <property type="evidence" value="ECO:0007669"/>
    <property type="project" value="InterPro"/>
</dbReference>
<sequence length="508" mass="57754">MSHATGVNFPDVIRQNGLYKVGILLLVALCLHLIGRSIYSAFFGPLSKFPGPKLRAITQLPRCWMILTGRDALDTVALHKKYGNAVRLGPATLSFVGTPEHWRDIYGFKGNGQLENPKDPQFFENPKNGQANLIYTSQADHQRQRRVISHAFADKSLRQQEQLLKSWADKLRTFLRQKIEAGETIDMVRAYNYTTFDVMADLTFAEPLYMLDKSEYVPWVETIFKAIRISTRIRAIKSLGKSIGAFINILFMRIPSINKRRLEHWGYTAKRVDKRLAQTPVRPDLWTRILESGGDPHAPESSFPIGEHHAIAAIFMIGGTETTATSLSGTTYYLLRNPEWMEKLKTELRGRFKSLEDIQFDQLTKLPILTACLKEGLRMYPPVPIGFPRAASSNCMIQDRFVPEGTSICVSQLATYRSESLFKHADEFRPERWLGDPEFAGDVLTALEPFSVGPRNCVGKNLAWHELRLLLTTVLVHFDLELCPESKDWNNQKVDISLHDPDFDDEDG</sequence>
<evidence type="ECO:0000256" key="10">
    <source>
        <dbReference type="SAM" id="Phobius"/>
    </source>
</evidence>
<dbReference type="GO" id="GO:0005506">
    <property type="term" value="F:iron ion binding"/>
    <property type="evidence" value="ECO:0007669"/>
    <property type="project" value="InterPro"/>
</dbReference>
<evidence type="ECO:0000256" key="2">
    <source>
        <dbReference type="ARBA" id="ARBA00010617"/>
    </source>
</evidence>
<dbReference type="AlphaFoldDB" id="A0AA39CQG2"/>
<dbReference type="InterPro" id="IPR002401">
    <property type="entry name" value="Cyt_P450_E_grp-I"/>
</dbReference>
<dbReference type="Pfam" id="PF00067">
    <property type="entry name" value="p450"/>
    <property type="match status" value="1"/>
</dbReference>
<proteinExistence type="inferred from homology"/>
<dbReference type="Proteomes" id="UP001172681">
    <property type="component" value="Unassembled WGS sequence"/>
</dbReference>
<dbReference type="SUPFAM" id="SSF48264">
    <property type="entry name" value="Cytochrome P450"/>
    <property type="match status" value="1"/>
</dbReference>
<dbReference type="InterPro" id="IPR017972">
    <property type="entry name" value="Cyt_P450_CS"/>
</dbReference>